<reference evidence="1 2" key="1">
    <citation type="submission" date="2017-07" db="EMBL/GenBank/DDBJ databases">
        <title>Phylogenetic study on the rhizospheric bacterium Ochrobactrum sp. A44.</title>
        <authorList>
            <person name="Krzyzanowska D.M."/>
            <person name="Ossowicki A."/>
            <person name="Rajewska M."/>
            <person name="Maciag T."/>
            <person name="Kaczynski Z."/>
            <person name="Czerwicka M."/>
            <person name="Jafra S."/>
        </authorList>
    </citation>
    <scope>NUCLEOTIDE SEQUENCE [LARGE SCALE GENOMIC DNA]</scope>
    <source>
        <strain evidence="1 2">OgA9a</strain>
    </source>
</reference>
<comment type="caution">
    <text evidence="1">The sequence shown here is derived from an EMBL/GenBank/DDBJ whole genome shotgun (WGS) entry which is preliminary data.</text>
</comment>
<keyword evidence="2" id="KW-1185">Reference proteome</keyword>
<protein>
    <submittedName>
        <fullName evidence="1">Uncharacterized protein</fullName>
    </submittedName>
</protein>
<sequence>MVLLVGKQRRMVDPTVKSLHSQKFERRLADLPWQGASSRLRGLRIAVC</sequence>
<proteinExistence type="predicted"/>
<evidence type="ECO:0000313" key="1">
    <source>
        <dbReference type="EMBL" id="OYR12424.1"/>
    </source>
</evidence>
<dbReference type="Proteomes" id="UP000216478">
    <property type="component" value="Unassembled WGS sequence"/>
</dbReference>
<name>A0A256FC55_9HYPH</name>
<organism evidence="1 2">
    <name type="scientific">Brucella grignonensis</name>
    <dbReference type="NCBI Taxonomy" id="94627"/>
    <lineage>
        <taxon>Bacteria</taxon>
        <taxon>Pseudomonadati</taxon>
        <taxon>Pseudomonadota</taxon>
        <taxon>Alphaproteobacteria</taxon>
        <taxon>Hyphomicrobiales</taxon>
        <taxon>Brucellaceae</taxon>
        <taxon>Brucella/Ochrobactrum group</taxon>
        <taxon>Brucella</taxon>
    </lineage>
</organism>
<accession>A0A256FC55</accession>
<dbReference type="AlphaFoldDB" id="A0A256FC55"/>
<gene>
    <name evidence="1" type="ORF">CEV33_1208</name>
</gene>
<evidence type="ECO:0000313" key="2">
    <source>
        <dbReference type="Proteomes" id="UP000216478"/>
    </source>
</evidence>
<dbReference type="EMBL" id="NNRL01000159">
    <property type="protein sequence ID" value="OYR12424.1"/>
    <property type="molecule type" value="Genomic_DNA"/>
</dbReference>